<keyword evidence="4 13" id="KW-0479">Metal-binding</keyword>
<dbReference type="GO" id="GO:0006281">
    <property type="term" value="P:DNA repair"/>
    <property type="evidence" value="ECO:0007669"/>
    <property type="project" value="UniProtKB-UniRule"/>
</dbReference>
<dbReference type="InterPro" id="IPR020563">
    <property type="entry name" value="X-over_junc_endoDNase_Mg_BS"/>
</dbReference>
<sequence length="170" mass="18357">MRVLGIDPGSVYCGYGLIRHSEPSHAPRRGRNGGQPVYLSSGRIVLPARKPLHARLNELYASLVEVIEEHQPDEIVIEKIFFAKGIKAALSLGHTRGVVLLAASLAGLPIHEYSPLEVKKAVVGYGRADKGQVESMVREILRIGHSLSPDSADALALALCHAHSTQFAAR</sequence>
<keyword evidence="2 13" id="KW-0963">Cytoplasm</keyword>
<evidence type="ECO:0000256" key="9">
    <source>
        <dbReference type="ARBA" id="ARBA00023125"/>
    </source>
</evidence>
<feature type="active site" evidence="13">
    <location>
        <position position="78"/>
    </location>
</feature>
<dbReference type="EC" id="3.1.21.10" evidence="13 14"/>
<evidence type="ECO:0000256" key="14">
    <source>
        <dbReference type="NCBIfam" id="TIGR00228"/>
    </source>
</evidence>
<keyword evidence="9 13" id="KW-0238">DNA-binding</keyword>
<dbReference type="EMBL" id="JAIOIV010000082">
    <property type="protein sequence ID" value="MBZ0156649.1"/>
    <property type="molecule type" value="Genomic_DNA"/>
</dbReference>
<evidence type="ECO:0000256" key="7">
    <source>
        <dbReference type="ARBA" id="ARBA00022801"/>
    </source>
</evidence>
<protein>
    <recommendedName>
        <fullName evidence="13 14">Crossover junction endodeoxyribonuclease RuvC</fullName>
        <ecNumber evidence="13 14">3.1.21.10</ecNumber>
    </recommendedName>
    <alternativeName>
        <fullName evidence="13">Holliday junction nuclease RuvC</fullName>
    </alternativeName>
    <alternativeName>
        <fullName evidence="13">Holliday junction resolvase RuvC</fullName>
    </alternativeName>
</protein>
<dbReference type="Proteomes" id="UP000705867">
    <property type="component" value="Unassembled WGS sequence"/>
</dbReference>
<dbReference type="PROSITE" id="PS01321">
    <property type="entry name" value="RUVC"/>
    <property type="match status" value="1"/>
</dbReference>
<dbReference type="GO" id="GO:0008821">
    <property type="term" value="F:crossover junction DNA endonuclease activity"/>
    <property type="evidence" value="ECO:0007669"/>
    <property type="project" value="UniProtKB-UniRule"/>
</dbReference>
<feature type="binding site" evidence="13">
    <location>
        <position position="150"/>
    </location>
    <ligand>
        <name>Mg(2+)</name>
        <dbReference type="ChEBI" id="CHEBI:18420"/>
        <label>1</label>
    </ligand>
</feature>
<comment type="similarity">
    <text evidence="1 13">Belongs to the RuvC family.</text>
</comment>
<dbReference type="InterPro" id="IPR002176">
    <property type="entry name" value="X-over_junc_endoDNase_RuvC"/>
</dbReference>
<evidence type="ECO:0000256" key="13">
    <source>
        <dbReference type="HAMAP-Rule" id="MF_00034"/>
    </source>
</evidence>
<dbReference type="PANTHER" id="PTHR30194:SF3">
    <property type="entry name" value="CROSSOVER JUNCTION ENDODEOXYRIBONUCLEASE RUVC"/>
    <property type="match status" value="1"/>
</dbReference>
<evidence type="ECO:0000256" key="8">
    <source>
        <dbReference type="ARBA" id="ARBA00022842"/>
    </source>
</evidence>
<evidence type="ECO:0000256" key="10">
    <source>
        <dbReference type="ARBA" id="ARBA00023172"/>
    </source>
</evidence>
<comment type="cofactor">
    <cofactor evidence="13">
        <name>Mg(2+)</name>
        <dbReference type="ChEBI" id="CHEBI:18420"/>
    </cofactor>
    <text evidence="13">Binds 2 Mg(2+) ion per subunit.</text>
</comment>
<dbReference type="HAMAP" id="MF_00034">
    <property type="entry name" value="RuvC"/>
    <property type="match status" value="1"/>
</dbReference>
<evidence type="ECO:0000256" key="1">
    <source>
        <dbReference type="ARBA" id="ARBA00009518"/>
    </source>
</evidence>
<dbReference type="AlphaFoldDB" id="A0A953M0B7"/>
<evidence type="ECO:0000256" key="2">
    <source>
        <dbReference type="ARBA" id="ARBA00022490"/>
    </source>
</evidence>
<keyword evidence="8 13" id="KW-0460">Magnesium</keyword>
<comment type="function">
    <text evidence="13">The RuvA-RuvB-RuvC complex processes Holliday junction (HJ) DNA during genetic recombination and DNA repair. Endonuclease that resolves HJ intermediates. Cleaves cruciform DNA by making single-stranded nicks across the HJ at symmetrical positions within the homologous arms, yielding a 5'-phosphate and a 3'-hydroxyl group; requires a central core of homology in the junction. The consensus cleavage sequence is 5'-(A/T)TT(C/G)-3'. Cleavage occurs on the 3'-side of the TT dinucleotide at the point of strand exchange. HJ branch migration catalyzed by RuvA-RuvB allows RuvC to scan DNA until it finds its consensus sequence, where it cleaves and resolves the cruciform DNA.</text>
</comment>
<feature type="active site" evidence="13">
    <location>
        <position position="150"/>
    </location>
</feature>
<feature type="active site" evidence="13">
    <location>
        <position position="7"/>
    </location>
</feature>
<evidence type="ECO:0000256" key="12">
    <source>
        <dbReference type="ARBA" id="ARBA00029354"/>
    </source>
</evidence>
<dbReference type="PANTHER" id="PTHR30194">
    <property type="entry name" value="CROSSOVER JUNCTION ENDODEOXYRIBONUCLEASE RUVC"/>
    <property type="match status" value="1"/>
</dbReference>
<proteinExistence type="inferred from homology"/>
<comment type="subunit">
    <text evidence="13">Homodimer which binds Holliday junction (HJ) DNA. The HJ becomes 2-fold symmetrical on binding to RuvC with unstacked arms; it has a different conformation from HJ DNA in complex with RuvA. In the full resolvosome a probable DNA-RuvA(4)-RuvB(12)-RuvC(2) complex forms which resolves the HJ.</text>
</comment>
<gene>
    <name evidence="13 15" type="primary">ruvC</name>
    <name evidence="15" type="ORF">K8I29_10645</name>
</gene>
<reference evidence="15" key="1">
    <citation type="journal article" date="2021" name="bioRxiv">
        <title>Unraveling nitrogen, sulfur and carbon metabolic pathways and microbial community transcriptional responses to substrate deprivation and toxicity stresses in a bioreactor mimicking anoxic brackish coastal sediment conditions.</title>
        <authorList>
            <person name="Martins P.D."/>
            <person name="Echeveste M.J."/>
            <person name="Arshad A."/>
            <person name="Kurth J."/>
            <person name="Ouboter H."/>
            <person name="Jetten M.S.M."/>
            <person name="Welte C.U."/>
        </authorList>
    </citation>
    <scope>NUCLEOTIDE SEQUENCE</scope>
    <source>
        <strain evidence="15">MAG_39</strain>
    </source>
</reference>
<keyword evidence="5 13" id="KW-0255">Endonuclease</keyword>
<evidence type="ECO:0000313" key="15">
    <source>
        <dbReference type="EMBL" id="MBZ0156649.1"/>
    </source>
</evidence>
<keyword evidence="11 13" id="KW-0234">DNA repair</keyword>
<feature type="binding site" evidence="13">
    <location>
        <position position="78"/>
    </location>
    <ligand>
        <name>Mg(2+)</name>
        <dbReference type="ChEBI" id="CHEBI:18420"/>
        <label>2</label>
    </ligand>
</feature>
<keyword evidence="6 13" id="KW-0227">DNA damage</keyword>
<comment type="catalytic activity">
    <reaction evidence="12 13">
        <text>Endonucleolytic cleavage at a junction such as a reciprocal single-stranded crossover between two homologous DNA duplexes (Holliday junction).</text>
        <dbReference type="EC" id="3.1.21.10"/>
    </reaction>
</comment>
<evidence type="ECO:0000256" key="6">
    <source>
        <dbReference type="ARBA" id="ARBA00022763"/>
    </source>
</evidence>
<keyword evidence="3 13" id="KW-0540">Nuclease</keyword>
<name>A0A953M0B7_9BACT</name>
<dbReference type="Gene3D" id="3.30.420.10">
    <property type="entry name" value="Ribonuclease H-like superfamily/Ribonuclease H"/>
    <property type="match status" value="1"/>
</dbReference>
<dbReference type="GO" id="GO:0048476">
    <property type="term" value="C:Holliday junction resolvase complex"/>
    <property type="evidence" value="ECO:0007669"/>
    <property type="project" value="UniProtKB-UniRule"/>
</dbReference>
<evidence type="ECO:0000313" key="16">
    <source>
        <dbReference type="Proteomes" id="UP000705867"/>
    </source>
</evidence>
<keyword evidence="7 13" id="KW-0378">Hydrolase</keyword>
<dbReference type="PRINTS" id="PR00696">
    <property type="entry name" value="RSOLVASERUVC"/>
</dbReference>
<keyword evidence="10 13" id="KW-0233">DNA recombination</keyword>
<accession>A0A953M0B7</accession>
<evidence type="ECO:0000256" key="5">
    <source>
        <dbReference type="ARBA" id="ARBA00022759"/>
    </source>
</evidence>
<dbReference type="FunFam" id="3.30.420.10:FF:000002">
    <property type="entry name" value="Crossover junction endodeoxyribonuclease RuvC"/>
    <property type="match status" value="1"/>
</dbReference>
<dbReference type="GO" id="GO:0006310">
    <property type="term" value="P:DNA recombination"/>
    <property type="evidence" value="ECO:0007669"/>
    <property type="project" value="UniProtKB-UniRule"/>
</dbReference>
<dbReference type="InterPro" id="IPR012337">
    <property type="entry name" value="RNaseH-like_sf"/>
</dbReference>
<reference evidence="15" key="2">
    <citation type="submission" date="2021-08" db="EMBL/GenBank/DDBJ databases">
        <authorList>
            <person name="Dalcin Martins P."/>
        </authorList>
    </citation>
    <scope>NUCLEOTIDE SEQUENCE</scope>
    <source>
        <strain evidence="15">MAG_39</strain>
    </source>
</reference>
<feature type="binding site" evidence="13">
    <location>
        <position position="7"/>
    </location>
    <ligand>
        <name>Mg(2+)</name>
        <dbReference type="ChEBI" id="CHEBI:18420"/>
        <label>1</label>
    </ligand>
</feature>
<dbReference type="Pfam" id="PF02075">
    <property type="entry name" value="RuvC"/>
    <property type="match status" value="1"/>
</dbReference>
<dbReference type="GO" id="GO:0003677">
    <property type="term" value="F:DNA binding"/>
    <property type="evidence" value="ECO:0007669"/>
    <property type="project" value="UniProtKB-KW"/>
</dbReference>
<dbReference type="SUPFAM" id="SSF53098">
    <property type="entry name" value="Ribonuclease H-like"/>
    <property type="match status" value="1"/>
</dbReference>
<dbReference type="InterPro" id="IPR036397">
    <property type="entry name" value="RNaseH_sf"/>
</dbReference>
<dbReference type="NCBIfam" id="TIGR00228">
    <property type="entry name" value="ruvC"/>
    <property type="match status" value="1"/>
</dbReference>
<comment type="caution">
    <text evidence="15">The sequence shown here is derived from an EMBL/GenBank/DDBJ whole genome shotgun (WGS) entry which is preliminary data.</text>
</comment>
<evidence type="ECO:0000256" key="3">
    <source>
        <dbReference type="ARBA" id="ARBA00022722"/>
    </source>
</evidence>
<dbReference type="GO" id="GO:0005737">
    <property type="term" value="C:cytoplasm"/>
    <property type="evidence" value="ECO:0007669"/>
    <property type="project" value="UniProtKB-SubCell"/>
</dbReference>
<dbReference type="GO" id="GO:0000287">
    <property type="term" value="F:magnesium ion binding"/>
    <property type="evidence" value="ECO:0007669"/>
    <property type="project" value="UniProtKB-UniRule"/>
</dbReference>
<organism evidence="15 16">
    <name type="scientific">Candidatus Nitrobium versatile</name>
    <dbReference type="NCBI Taxonomy" id="2884831"/>
    <lineage>
        <taxon>Bacteria</taxon>
        <taxon>Pseudomonadati</taxon>
        <taxon>Nitrospirota</taxon>
        <taxon>Nitrospiria</taxon>
        <taxon>Nitrospirales</taxon>
        <taxon>Nitrospiraceae</taxon>
        <taxon>Candidatus Nitrobium</taxon>
    </lineage>
</organism>
<comment type="subcellular location">
    <subcellularLocation>
        <location evidence="13">Cytoplasm</location>
    </subcellularLocation>
</comment>
<dbReference type="CDD" id="cd16962">
    <property type="entry name" value="RuvC"/>
    <property type="match status" value="1"/>
</dbReference>
<evidence type="ECO:0000256" key="4">
    <source>
        <dbReference type="ARBA" id="ARBA00022723"/>
    </source>
</evidence>
<evidence type="ECO:0000256" key="11">
    <source>
        <dbReference type="ARBA" id="ARBA00023204"/>
    </source>
</evidence>